<feature type="compositionally biased region" description="Acidic residues" evidence="7">
    <location>
        <begin position="2053"/>
        <end position="2063"/>
    </location>
</feature>
<evidence type="ECO:0000256" key="1">
    <source>
        <dbReference type="ARBA" id="ARBA00004123"/>
    </source>
</evidence>
<feature type="coiled-coil region" evidence="6">
    <location>
        <begin position="1105"/>
        <end position="1188"/>
    </location>
</feature>
<evidence type="ECO:0000256" key="5">
    <source>
        <dbReference type="ARBA" id="ARBA00023242"/>
    </source>
</evidence>
<keyword evidence="4 6" id="KW-0175">Coiled coil</keyword>
<name>A0A023EX21_TRIIF</name>
<feature type="compositionally biased region" description="Low complexity" evidence="7">
    <location>
        <begin position="2348"/>
        <end position="2363"/>
    </location>
</feature>
<feature type="region of interest" description="Disordered" evidence="7">
    <location>
        <begin position="1878"/>
        <end position="1933"/>
    </location>
</feature>
<feature type="region of interest" description="Disordered" evidence="7">
    <location>
        <begin position="617"/>
        <end position="640"/>
    </location>
</feature>
<feature type="compositionally biased region" description="Acidic residues" evidence="7">
    <location>
        <begin position="2103"/>
        <end position="2114"/>
    </location>
</feature>
<dbReference type="EMBL" id="GBBI01005005">
    <property type="protein sequence ID" value="JAC13707.1"/>
    <property type="molecule type" value="mRNA"/>
</dbReference>
<reference evidence="11" key="1">
    <citation type="journal article" date="2014" name="PLoS Negl. Trop. Dis.">
        <title>An updated insight into the Sialotranscriptome of Triatoma infestans: developmental stage and geographic variations.</title>
        <authorList>
            <person name="Schwarz A."/>
            <person name="Medrano-Mercado N."/>
            <person name="Schaub G.A."/>
            <person name="Struchiner C.J."/>
            <person name="Bargues M.D."/>
            <person name="Levy M.Z."/>
            <person name="Ribeiro J.M."/>
        </authorList>
    </citation>
    <scope>NUCLEOTIDE SEQUENCE</scope>
    <source>
        <strain evidence="11">Chile</strain>
        <tissue evidence="11">Salivary glands</tissue>
    </source>
</reference>
<dbReference type="GO" id="GO:1901673">
    <property type="term" value="P:regulation of mitotic spindle assembly"/>
    <property type="evidence" value="ECO:0007669"/>
    <property type="project" value="TreeGrafter"/>
</dbReference>
<dbReference type="InterPro" id="IPR012929">
    <property type="entry name" value="Nucleoprot-TPR/MLP1-2_dom"/>
</dbReference>
<dbReference type="GO" id="GO:0006606">
    <property type="term" value="P:protein import into nucleus"/>
    <property type="evidence" value="ECO:0007669"/>
    <property type="project" value="InterPro"/>
</dbReference>
<feature type="coiled-coil region" evidence="6">
    <location>
        <begin position="792"/>
        <end position="1026"/>
    </location>
</feature>
<feature type="compositionally biased region" description="Basic and acidic residues" evidence="7">
    <location>
        <begin position="2064"/>
        <end position="2095"/>
    </location>
</feature>
<feature type="compositionally biased region" description="Polar residues" evidence="7">
    <location>
        <begin position="2277"/>
        <end position="2293"/>
    </location>
</feature>
<evidence type="ECO:0000256" key="3">
    <source>
        <dbReference type="ARBA" id="ARBA00019789"/>
    </source>
</evidence>
<dbReference type="Pfam" id="PF25481">
    <property type="entry name" value="Nucleoprot-TPR"/>
    <property type="match status" value="1"/>
</dbReference>
<feature type="coiled-coil region" evidence="6">
    <location>
        <begin position="301"/>
        <end position="367"/>
    </location>
</feature>
<feature type="region of interest" description="Disordered" evidence="7">
    <location>
        <begin position="710"/>
        <end position="743"/>
    </location>
</feature>
<evidence type="ECO:0000259" key="8">
    <source>
        <dbReference type="Pfam" id="PF07926"/>
    </source>
</evidence>
<organism evidence="11">
    <name type="scientific">Triatoma infestans</name>
    <name type="common">Assassin bug</name>
    <dbReference type="NCBI Taxonomy" id="30076"/>
    <lineage>
        <taxon>Eukaryota</taxon>
        <taxon>Metazoa</taxon>
        <taxon>Ecdysozoa</taxon>
        <taxon>Arthropoda</taxon>
        <taxon>Hexapoda</taxon>
        <taxon>Insecta</taxon>
        <taxon>Pterygota</taxon>
        <taxon>Neoptera</taxon>
        <taxon>Paraneoptera</taxon>
        <taxon>Hemiptera</taxon>
        <taxon>Heteroptera</taxon>
        <taxon>Panheteroptera</taxon>
        <taxon>Cimicomorpha</taxon>
        <taxon>Reduviidae</taxon>
        <taxon>Triatominae</taxon>
        <taxon>Triatoma</taxon>
    </lineage>
</organism>
<dbReference type="InterPro" id="IPR057577">
    <property type="entry name" value="Nucleoprot-TPR/MLP1_dom"/>
</dbReference>
<feature type="compositionally biased region" description="Low complexity" evidence="7">
    <location>
        <begin position="2127"/>
        <end position="2165"/>
    </location>
</feature>
<accession>A0A023EX21</accession>
<feature type="region of interest" description="Disordered" evidence="7">
    <location>
        <begin position="1947"/>
        <end position="2181"/>
    </location>
</feature>
<evidence type="ECO:0000259" key="10">
    <source>
        <dbReference type="Pfam" id="PF25785"/>
    </source>
</evidence>
<feature type="coiled-coil region" evidence="6">
    <location>
        <begin position="442"/>
        <end position="497"/>
    </location>
</feature>
<feature type="coiled-coil region" evidence="6">
    <location>
        <begin position="40"/>
        <end position="159"/>
    </location>
</feature>
<feature type="compositionally biased region" description="Low complexity" evidence="7">
    <location>
        <begin position="1879"/>
        <end position="1897"/>
    </location>
</feature>
<keyword evidence="5" id="KW-0539">Nucleus</keyword>
<sequence>DARSLLLKTIPVEEYETIGEPLRGKIEAILDEHINDFLTAKAYFETNRAAQEEKAKALEEQLTSISLDRDDIKNKFEDLQKQFDDNNKNLTSVTNQLNKIKNEVQRLERVAETFLLEKNEAINEKQTTANILERREAELERLRSDIGVLNTELKAAIQAKCEAIAQNHDIQSKQIDLAYKEKILESERELLSKQIVGLNSDLCHANNELTKQRREATNQIITLQATISEKEEELKIIKEQKTKLQDHNNELTDKLDSLTERLRQQRIDEQKMQDGLEQQLHAQTKLAEIYKERLAESEAHATELGAAVKELQALLQEASAQYGELETRLSQSEQDAAATLQAKQEAIKALKQELKEANHLLEAVTQDSSETALSCLSPVAAAGSKLLKSGLTLTQLYAKFTEVTRELIVERNEKESLKAYVETVLKKIEEKAPLIQRQKEEYEFALSSMEALNFKVNELEEEHCKLRRESVEAQSTVERLTHYNRRLQETVKDLNRQICYLLRELEAARGNYLPLHETSQEELQHEMKTCSDVISKHLVTFSGVEELKLINLRMLVSLIELVSNKNDEQLEKKAPNKDVKEMEVLKKYLVKFDSLEQLQLLNLQLLTSLKELSAEREREEMEREQKVHEENGDVSDGKNSRKVKELQDELAQMMPTLKEYQEKVKFLLKQVEVLKNQRDFYHKLYTKHTKGSNAVDVDLMREEEISNKDALDATPIKMDISKQSRTKTQKKESSDSAGDSQARRLIEDLRKEYEIYRQERSANEKMLLETVEKLRTDLSAAVKDRAELASRAEYNQATCERLKRKLKTLEIEKDALGKRCTNFTTTINNLENNLRKANAEAMESLNKLSLAEMTVANLKEENSLLKQNESRLLKERESQRKEIQGQELLMASLENLKVKFECAETDAKLKLESRLDDANNECAALRRRLQEEQDRLTRRMELLEKQTNTAKQRLEEEIALRQKTNDELDVCKAEIKERDHRLEQLSEQLTVAINQSQPVLDRENKIKDLEGVIRQKDAAIKGLEDQLAINKKCMSELSEVSLGIEKQLTEVTEQFDQYKLDAEKKISDLQATEVDLRGNVRTLEVKLKTLHASEAEERAARDAELSNLRTRVESLGTVLNDARERALKAETEAREAAEGTRTAEMRAEQLANEKNKLARDLDEIRTDLSKVKTELETAKHENTRLQTTLELERKSMGEKIKALTEESVRASEKILDLTKVNDLLHDQIQELGAKISVFNTSGSASISFSGDDSFSAEFKESDKLLEVLRLMRKEKSSANAQFESLRGEKLKLEAEVEILKGQLNDVRRTLEQERTSSDTPSISAERHVQFLNKMETLNQLTENNKTLLEEKERLEKKLTSMEQQLTNVESEFIQPSKLKITELEATVEQLSTENMAIKAENQRWQDRTNQLIERTNKNPDELKRLTQEKENISKQLGWEREQSKLAKSKLEEQLTQVRREKEEVSTSLTTAEKNLTTSRQELNTTKDSLKEITDKLTQMEVELAAKEASLIDIRNKETQIRQIAKKYKAQFQELTKTLEDERKLREEAGPSIPPETEEKLKSLADQISVMQRENEALQRENDTLKAGTLEREDRAKTLLKNARNRIQQLAEENKALKEVGDIRGSRAKGEGSTSTTDSRSLEMRISRLEKEKEEEQMEKERLVRELEVMTQRMSAVQRQLDKQQSLTCRQGAKPSTSSGEKSTSDPPTANIKPMAGPSTSTTKQAQTQHAVTVTPWRETPFASIRPMSQQTRTVVVQPTSQTAAAAPTCSQPPLAGRQQQVVHTSSTCEGLSSSPTSSHMDYIPAVSSAVHNILHPNVVLGQHMEAESGGAEDSGPIAPAHCVQPAVSIALVLPQPAPQAQDLHHEQAGEAVSIENSGVVSASNQEQVSEQSVSASNHGSGAPPAGYYREENGTGGVASSESSTTAGGSSGSGVGAVGGSGVVAGASGSSTNGSTVATSQQAASSTTSVTTRVAQQAPMTKRPHHDHQDHEKHMPPVKRSRVAAVGEPTGGEMLLRSDGLEVEYQVPTSSQRDHEDDILVTSDGDESPKALEDGQEFEEEGEEESRYGLEPYGRDAQDLLYHHEEVQEPDMHILDEGSSMDQDNNEVEIIEDSNEVPNQCESSPLVGASSGPASGSGSAGSEEARGSMAGSAAGSGAEAATSSLGQVSSNQQYQARRPTAMPIINRHHVSLSYDDPGDDSIVPSTPTLFVPRRSDGFCETVSSPHVTPVRFTFSQDHPANNLSSNQAVVAGVAQVASEGMDDTRMDLSQLDEGTGRSVPTTPSLVSPQESTIGSEPGRVDDSAIGAGASSMDTDALSSAVVTVPDTPLHDQKKDGDKGVSLAGGSGTAAGTSTSTSVVGGASSEPLLVVEDEEGREAEASTATELSGSTTSTSSVVLTAAAVAGRTAGSTRRSLRVTSRSGPVRNTGRQQPTPIVWQIQDPQQPQQQQTGAPQTVTMLPVRAMRNRPVSRAVGTSGLDRGAYRLRARRGVRGSFHPGGNFQNQPR</sequence>
<feature type="compositionally biased region" description="Polar residues" evidence="7">
    <location>
        <begin position="1674"/>
        <end position="1707"/>
    </location>
</feature>
<feature type="non-terminal residue" evidence="11">
    <location>
        <position position="1"/>
    </location>
</feature>
<feature type="compositionally biased region" description="Basic and acidic residues" evidence="7">
    <location>
        <begin position="1620"/>
        <end position="1629"/>
    </location>
</feature>
<evidence type="ECO:0000259" key="9">
    <source>
        <dbReference type="Pfam" id="PF25481"/>
    </source>
</evidence>
<evidence type="ECO:0000313" key="11">
    <source>
        <dbReference type="EMBL" id="JAC13707.1"/>
    </source>
</evidence>
<comment type="similarity">
    <text evidence="2">Belongs to the TPR family.</text>
</comment>
<feature type="compositionally biased region" description="Low complexity" evidence="7">
    <location>
        <begin position="2379"/>
        <end position="2420"/>
    </location>
</feature>
<evidence type="ECO:0000256" key="4">
    <source>
        <dbReference type="ARBA" id="ARBA00023054"/>
    </source>
</evidence>
<evidence type="ECO:0000256" key="7">
    <source>
        <dbReference type="SAM" id="MobiDB-lite"/>
    </source>
</evidence>
<dbReference type="Pfam" id="PF07926">
    <property type="entry name" value="TPR_MLP1_2"/>
    <property type="match status" value="1"/>
</dbReference>
<dbReference type="InterPro" id="IPR057974">
    <property type="entry name" value="NUA/TPR/MLP1-2-like_dom"/>
</dbReference>
<dbReference type="GO" id="GO:0017056">
    <property type="term" value="F:structural constituent of nuclear pore"/>
    <property type="evidence" value="ECO:0007669"/>
    <property type="project" value="TreeGrafter"/>
</dbReference>
<feature type="coiled-coil region" evidence="6">
    <location>
        <begin position="206"/>
        <end position="268"/>
    </location>
</feature>
<protein>
    <recommendedName>
        <fullName evidence="3">Nucleoprotein TPR</fullName>
    </recommendedName>
</protein>
<feature type="compositionally biased region" description="Low complexity" evidence="7">
    <location>
        <begin position="1917"/>
        <end position="1927"/>
    </location>
</feature>
<feature type="region of interest" description="Disordered" evidence="7">
    <location>
        <begin position="2325"/>
        <end position="2431"/>
    </location>
</feature>
<dbReference type="GO" id="GO:0006406">
    <property type="term" value="P:mRNA export from nucleus"/>
    <property type="evidence" value="ECO:0007669"/>
    <property type="project" value="TreeGrafter"/>
</dbReference>
<feature type="region of interest" description="Disordered" evidence="7">
    <location>
        <begin position="2267"/>
        <end position="2309"/>
    </location>
</feature>
<dbReference type="PANTHER" id="PTHR18898">
    <property type="entry name" value="NUCLEOPROTEIN TPR-RELATED"/>
    <property type="match status" value="1"/>
</dbReference>
<evidence type="ECO:0000256" key="6">
    <source>
        <dbReference type="SAM" id="Coils"/>
    </source>
</evidence>
<dbReference type="GO" id="GO:0034399">
    <property type="term" value="C:nuclear periphery"/>
    <property type="evidence" value="ECO:0007669"/>
    <property type="project" value="UniProtKB-ARBA"/>
</dbReference>
<feature type="domain" description="Nucleoprotein TPR/MLP1-2" evidence="8">
    <location>
        <begin position="1104"/>
        <end position="1231"/>
    </location>
</feature>
<dbReference type="GO" id="GO:0005643">
    <property type="term" value="C:nuclear pore"/>
    <property type="evidence" value="ECO:0007669"/>
    <property type="project" value="UniProtKB-ARBA"/>
</dbReference>
<comment type="subcellular location">
    <subcellularLocation>
        <location evidence="1">Nucleus</location>
    </subcellularLocation>
</comment>
<proteinExistence type="evidence at transcript level"/>
<feature type="domain" description="Nucleoprotein TPR/MPL1" evidence="9">
    <location>
        <begin position="173"/>
        <end position="251"/>
    </location>
</feature>
<feature type="compositionally biased region" description="Low complexity" evidence="7">
    <location>
        <begin position="1947"/>
        <end position="1977"/>
    </location>
</feature>
<dbReference type="Pfam" id="PF25785">
    <property type="entry name" value="TPR"/>
    <property type="match status" value="1"/>
</dbReference>
<feature type="domain" description="NUA/TPR/MLP1-2-like" evidence="10">
    <location>
        <begin position="471"/>
        <end position="567"/>
    </location>
</feature>
<feature type="compositionally biased region" description="Basic and acidic residues" evidence="7">
    <location>
        <begin position="1639"/>
        <end position="1659"/>
    </location>
</feature>
<dbReference type="PANTHER" id="PTHR18898:SF2">
    <property type="entry name" value="NUCLEOPROTEIN TPR"/>
    <property type="match status" value="1"/>
</dbReference>
<feature type="compositionally biased region" description="Polar residues" evidence="7">
    <location>
        <begin position="1717"/>
        <end position="1731"/>
    </location>
</feature>
<evidence type="ECO:0000256" key="2">
    <source>
        <dbReference type="ARBA" id="ARBA00005274"/>
    </source>
</evidence>
<feature type="region of interest" description="Disordered" evidence="7">
    <location>
        <begin position="1674"/>
        <end position="1734"/>
    </location>
</feature>
<feature type="region of interest" description="Disordered" evidence="7">
    <location>
        <begin position="1620"/>
        <end position="1659"/>
    </location>
</feature>
<feature type="compositionally biased region" description="Basic and acidic residues" evidence="7">
    <location>
        <begin position="2327"/>
        <end position="2337"/>
    </location>
</feature>